<dbReference type="EMBL" id="BMAU01021181">
    <property type="protein sequence ID" value="GFX94804.1"/>
    <property type="molecule type" value="Genomic_DNA"/>
</dbReference>
<evidence type="ECO:0000313" key="1">
    <source>
        <dbReference type="EMBL" id="GFX94804.1"/>
    </source>
</evidence>
<evidence type="ECO:0000313" key="2">
    <source>
        <dbReference type="Proteomes" id="UP000887159"/>
    </source>
</evidence>
<protein>
    <submittedName>
        <fullName evidence="1">Transposable element Tcb1 transposase</fullName>
    </submittedName>
</protein>
<dbReference type="InterPro" id="IPR036397">
    <property type="entry name" value="RNaseH_sf"/>
</dbReference>
<dbReference type="AlphaFoldDB" id="A0A8X6RLJ5"/>
<keyword evidence="2" id="KW-1185">Reference proteome</keyword>
<accession>A0A8X6RLJ5</accession>
<reference evidence="1" key="1">
    <citation type="submission" date="2020-08" db="EMBL/GenBank/DDBJ databases">
        <title>Multicomponent nature underlies the extraordinary mechanical properties of spider dragline silk.</title>
        <authorList>
            <person name="Kono N."/>
            <person name="Nakamura H."/>
            <person name="Mori M."/>
            <person name="Yoshida Y."/>
            <person name="Ohtoshi R."/>
            <person name="Malay A.D."/>
            <person name="Moran D.A.P."/>
            <person name="Tomita M."/>
            <person name="Numata K."/>
            <person name="Arakawa K."/>
        </authorList>
    </citation>
    <scope>NUCLEOTIDE SEQUENCE</scope>
</reference>
<dbReference type="Proteomes" id="UP000887159">
    <property type="component" value="Unassembled WGS sequence"/>
</dbReference>
<sequence length="316" mass="36324">MSKPNRQARLSFAKMYVRQPTESWENVIFVDESKYNIFGSDGKQTVWRKSNTATHVKNLRPTVKFGEGDPEWNFSTDIQYNCLYKPSSCSPKKPALCNGYRSTYASSALSMLVNFQRRPESLQLSNSFTLTIADAIARRKVTHHPVKVSSMVSLTEINRSQDEMKYITRMRNAFEFRTASSKDYSFLNSSFQHIILCSSRRKHVLETCLRHTLSKVVNSHVLLHNYAPFAQLTLINGEDQFQIEGNLGQPITFVQQDDDYKKTGSFLIASLKFQPKFSFDIGWSHWNTLQIQFLMVTELSSLQENNAEDLKSMHAS</sequence>
<gene>
    <name evidence="1" type="primary">TCB1_359</name>
    <name evidence="1" type="ORF">TNCV_2378771</name>
</gene>
<comment type="caution">
    <text evidence="1">The sequence shown here is derived from an EMBL/GenBank/DDBJ whole genome shotgun (WGS) entry which is preliminary data.</text>
</comment>
<dbReference type="GO" id="GO:0003676">
    <property type="term" value="F:nucleic acid binding"/>
    <property type="evidence" value="ECO:0007669"/>
    <property type="project" value="InterPro"/>
</dbReference>
<name>A0A8X6RLJ5_TRICX</name>
<organism evidence="1 2">
    <name type="scientific">Trichonephila clavipes</name>
    <name type="common">Golden silk orbweaver</name>
    <name type="synonym">Nephila clavipes</name>
    <dbReference type="NCBI Taxonomy" id="2585209"/>
    <lineage>
        <taxon>Eukaryota</taxon>
        <taxon>Metazoa</taxon>
        <taxon>Ecdysozoa</taxon>
        <taxon>Arthropoda</taxon>
        <taxon>Chelicerata</taxon>
        <taxon>Arachnida</taxon>
        <taxon>Araneae</taxon>
        <taxon>Araneomorphae</taxon>
        <taxon>Entelegynae</taxon>
        <taxon>Araneoidea</taxon>
        <taxon>Nephilidae</taxon>
        <taxon>Trichonephila</taxon>
    </lineage>
</organism>
<dbReference type="Gene3D" id="3.30.420.10">
    <property type="entry name" value="Ribonuclease H-like superfamily/Ribonuclease H"/>
    <property type="match status" value="1"/>
</dbReference>
<proteinExistence type="predicted"/>